<dbReference type="CDD" id="cd06174">
    <property type="entry name" value="MFS"/>
    <property type="match status" value="1"/>
</dbReference>
<dbReference type="PANTHER" id="PTHR23530:SF1">
    <property type="entry name" value="PERMEASE, MAJOR FACILITATOR SUPERFAMILY-RELATED"/>
    <property type="match status" value="1"/>
</dbReference>
<gene>
    <name evidence="2" type="ORF">KC685_01245</name>
</gene>
<reference evidence="2" key="1">
    <citation type="submission" date="2020-04" db="EMBL/GenBank/DDBJ databases">
        <authorList>
            <person name="Zhang T."/>
        </authorList>
    </citation>
    <scope>NUCLEOTIDE SEQUENCE</scope>
    <source>
        <strain evidence="2">HKST-UBA17</strain>
    </source>
</reference>
<reference evidence="2" key="2">
    <citation type="journal article" date="2021" name="Microbiome">
        <title>Successional dynamics and alternative stable states in a saline activated sludge microbial community over 9 years.</title>
        <authorList>
            <person name="Wang Y."/>
            <person name="Ye J."/>
            <person name="Ju F."/>
            <person name="Liu L."/>
            <person name="Boyd J.A."/>
            <person name="Deng Y."/>
            <person name="Parks D.H."/>
            <person name="Jiang X."/>
            <person name="Yin X."/>
            <person name="Woodcroft B.J."/>
            <person name="Tyson G.W."/>
            <person name="Hugenholtz P."/>
            <person name="Polz M.F."/>
            <person name="Zhang T."/>
        </authorList>
    </citation>
    <scope>NUCLEOTIDE SEQUENCE</scope>
    <source>
        <strain evidence="2">HKST-UBA17</strain>
    </source>
</reference>
<feature type="transmembrane region" description="Helical" evidence="1">
    <location>
        <begin position="416"/>
        <end position="437"/>
    </location>
</feature>
<keyword evidence="1" id="KW-1133">Transmembrane helix</keyword>
<feature type="transmembrane region" description="Helical" evidence="1">
    <location>
        <begin position="297"/>
        <end position="317"/>
    </location>
</feature>
<feature type="transmembrane region" description="Helical" evidence="1">
    <location>
        <begin position="119"/>
        <end position="140"/>
    </location>
</feature>
<dbReference type="Proteomes" id="UP000741282">
    <property type="component" value="Unassembled WGS sequence"/>
</dbReference>
<dbReference type="PANTHER" id="PTHR23530">
    <property type="entry name" value="TRANSPORT PROTEIN-RELATED"/>
    <property type="match status" value="1"/>
</dbReference>
<sequence>TFLHNPKMTPLAGIPGIHAEGVGSINVIPLNAFPAEDSSKITLPKLCLYPNTLPGYLICIIVKKHSIKYNSLYIADLFHFMSNLQRNILTYKIDSVFNWFFLPIGTYVLIWNTDLKLDFAQINSAIAAGLLLSVILELPSGALADIIGRKRTVVIGRIALFCAYLFFYIQHNFLGVIVFQLLYYVDNSFTSGAQSALLYDSLKEEGLEKKLYKKIEADTFLFCTLGMAIASISSGYLYKIDPFLPFGVMIPITFIGLLASLFYIEPKIDSEKYHIKDYLKQNIDGVRHIFRNSKVRWVSLFSIITMIITYVSVWYLYEPRITKPFDDPTLIAWLIGGTYLMRAIGTRFVDRFERIFRSKYSSIALILSMSVGSLFSFVRGGFGAVSSVYLRKFVDGYRLPIINNMQNEHIESKYRATSLSAVSLLVNLVLVPLGLLVGNSIDKLGVENTLGLVGIFGLLIGVPVSINMSRVLQEDS</sequence>
<feature type="transmembrane region" description="Helical" evidence="1">
    <location>
        <begin position="449"/>
        <end position="466"/>
    </location>
</feature>
<feature type="transmembrane region" description="Helical" evidence="1">
    <location>
        <begin position="329"/>
        <end position="349"/>
    </location>
</feature>
<dbReference type="InterPro" id="IPR053160">
    <property type="entry name" value="MFS_DHA3_Transporter"/>
</dbReference>
<feature type="transmembrane region" description="Helical" evidence="1">
    <location>
        <begin position="244"/>
        <end position="264"/>
    </location>
</feature>
<feature type="transmembrane region" description="Helical" evidence="1">
    <location>
        <begin position="96"/>
        <end position="113"/>
    </location>
</feature>
<dbReference type="Gene3D" id="1.20.1250.20">
    <property type="entry name" value="MFS general substrate transporter like domains"/>
    <property type="match status" value="1"/>
</dbReference>
<organism evidence="2 3">
    <name type="scientific">Candidatus Dojkabacteria bacterium</name>
    <dbReference type="NCBI Taxonomy" id="2099670"/>
    <lineage>
        <taxon>Bacteria</taxon>
        <taxon>Candidatus Dojkabacteria</taxon>
    </lineage>
</organism>
<feature type="non-terminal residue" evidence="2">
    <location>
        <position position="1"/>
    </location>
</feature>
<dbReference type="Pfam" id="PF07690">
    <property type="entry name" value="MFS_1"/>
    <property type="match status" value="1"/>
</dbReference>
<dbReference type="InterPro" id="IPR036259">
    <property type="entry name" value="MFS_trans_sf"/>
</dbReference>
<evidence type="ECO:0000256" key="1">
    <source>
        <dbReference type="SAM" id="Phobius"/>
    </source>
</evidence>
<dbReference type="AlphaFoldDB" id="A0A955I1Z8"/>
<dbReference type="InterPro" id="IPR011701">
    <property type="entry name" value="MFS"/>
</dbReference>
<dbReference type="EMBL" id="JAGQLN010000003">
    <property type="protein sequence ID" value="MCA9376529.1"/>
    <property type="molecule type" value="Genomic_DNA"/>
</dbReference>
<dbReference type="SUPFAM" id="SSF103473">
    <property type="entry name" value="MFS general substrate transporter"/>
    <property type="match status" value="1"/>
</dbReference>
<protein>
    <submittedName>
        <fullName evidence="2">MFS transporter</fullName>
    </submittedName>
</protein>
<dbReference type="GO" id="GO:0022857">
    <property type="term" value="F:transmembrane transporter activity"/>
    <property type="evidence" value="ECO:0007669"/>
    <property type="project" value="InterPro"/>
</dbReference>
<evidence type="ECO:0000313" key="3">
    <source>
        <dbReference type="Proteomes" id="UP000741282"/>
    </source>
</evidence>
<comment type="caution">
    <text evidence="2">The sequence shown here is derived from an EMBL/GenBank/DDBJ whole genome shotgun (WGS) entry which is preliminary data.</text>
</comment>
<name>A0A955I1Z8_9BACT</name>
<keyword evidence="1" id="KW-0472">Membrane</keyword>
<proteinExistence type="predicted"/>
<accession>A0A955I1Z8</accession>
<feature type="transmembrane region" description="Helical" evidence="1">
    <location>
        <begin position="361"/>
        <end position="382"/>
    </location>
</feature>
<evidence type="ECO:0000313" key="2">
    <source>
        <dbReference type="EMBL" id="MCA9376529.1"/>
    </source>
</evidence>
<keyword evidence="1" id="KW-0812">Transmembrane</keyword>